<evidence type="ECO:0000313" key="1">
    <source>
        <dbReference type="EMBL" id="OAQ57080.1"/>
    </source>
</evidence>
<name>A0A179EVR8_ENTTH</name>
<dbReference type="Proteomes" id="UP000078516">
    <property type="component" value="Unassembled WGS sequence"/>
</dbReference>
<sequence length="108" mass="12940">MVTNCRGIMYYVKPDFYTQSRWEMLRNRVTERMNVMEKNQREQRIEWLKSSIQNLERFKLQVEQGKIILTDGYMENNYPLPQIEKVTENNITLSIDFVETGDVIVNGE</sequence>
<keyword evidence="2" id="KW-1185">Reference proteome</keyword>
<evidence type="ECO:0000313" key="2">
    <source>
        <dbReference type="Proteomes" id="UP000078516"/>
    </source>
</evidence>
<organism evidence="1 2">
    <name type="scientific">Enterococcus thailandicus</name>
    <dbReference type="NCBI Taxonomy" id="417368"/>
    <lineage>
        <taxon>Bacteria</taxon>
        <taxon>Bacillati</taxon>
        <taxon>Bacillota</taxon>
        <taxon>Bacilli</taxon>
        <taxon>Lactobacillales</taxon>
        <taxon>Enterococcaceae</taxon>
        <taxon>Enterococcus</taxon>
    </lineage>
</organism>
<reference evidence="1 2" key="1">
    <citation type="submission" date="2016-04" db="EMBL/GenBank/DDBJ databases">
        <title>Draft genome of an Enterococcus thailandicus strain isolated from bovine feces.</title>
        <authorList>
            <person name="Beukers A.G."/>
            <person name="Zaheer R."/>
            <person name="Goji N."/>
            <person name="Cook S.R."/>
            <person name="Amoako K."/>
            <person name="Chaves A.V."/>
            <person name="Ward M.P."/>
            <person name="Mcallister T.A."/>
        </authorList>
    </citation>
    <scope>NUCLEOTIDE SEQUENCE [LARGE SCALE GENOMIC DNA]</scope>
    <source>
        <strain evidence="1 2">F0711D 46</strain>
    </source>
</reference>
<dbReference type="AlphaFoldDB" id="A0A179EVR8"/>
<dbReference type="EMBL" id="LWMN01000001">
    <property type="protein sequence ID" value="OAQ57080.1"/>
    <property type="molecule type" value="Genomic_DNA"/>
</dbReference>
<proteinExistence type="predicted"/>
<gene>
    <name evidence="1" type="ORF">A6E74_01515</name>
</gene>
<protein>
    <submittedName>
        <fullName evidence="1">Uncharacterized protein</fullName>
    </submittedName>
</protein>
<comment type="caution">
    <text evidence="1">The sequence shown here is derived from an EMBL/GenBank/DDBJ whole genome shotgun (WGS) entry which is preliminary data.</text>
</comment>
<accession>A0A179EVR8</accession>